<evidence type="ECO:0000313" key="1">
    <source>
        <dbReference type="EMBL" id="SHF93515.1"/>
    </source>
</evidence>
<dbReference type="Gene3D" id="2.115.10.20">
    <property type="entry name" value="Glycosyl hydrolase domain, family 43"/>
    <property type="match status" value="2"/>
</dbReference>
<dbReference type="STRING" id="1073325.SAMN05444483_103292"/>
<proteinExistence type="predicted"/>
<accession>A0A1M5FPT1</accession>
<evidence type="ECO:0000313" key="2">
    <source>
        <dbReference type="Proteomes" id="UP000183945"/>
    </source>
</evidence>
<sequence length="332" mass="38893">MLRLNIIIVICAFFGTISCQTNQKRLDTPKKNILEDAEIPYLKGESQQIFDPKPSPDFDENKWFTNDHCFVVDKKGKLHWFGINNPFPPEGKDLYRYHPYLGHLTSNSATKNWKREPFAINEIEGTEYIGAPFVVWHEESNRWVMVVEQWREKRQLEVYWSTDLVNWEETKTPILPNKLWVGTRDPHIMKGPDGKYWIHVVATGNEGMKQSQVLRIRTKDFVNFENPETILGIDDNEWATLIESPFLIERNGLWYLFFTYAHRRYAETLVIVSDNPDHFDYKKNVLTTMFGHAAEIISYKGKEYITSCGPEDAHYLNTHGVTMAELGWLNQK</sequence>
<dbReference type="InterPro" id="IPR023296">
    <property type="entry name" value="Glyco_hydro_beta-prop_sf"/>
</dbReference>
<dbReference type="AlphaFoldDB" id="A0A1M5FPT1"/>
<dbReference type="GO" id="GO:0016787">
    <property type="term" value="F:hydrolase activity"/>
    <property type="evidence" value="ECO:0007669"/>
    <property type="project" value="UniProtKB-KW"/>
</dbReference>
<dbReference type="SUPFAM" id="SSF75005">
    <property type="entry name" value="Arabinanase/levansucrase/invertase"/>
    <property type="match status" value="1"/>
</dbReference>
<gene>
    <name evidence="1" type="ORF">SAMN05444483_103292</name>
</gene>
<protein>
    <submittedName>
        <fullName evidence="1">Glycosyl hydrolases family 32 N-terminal domain-containing protein</fullName>
    </submittedName>
</protein>
<name>A0A1M5FPT1_SALEC</name>
<keyword evidence="2" id="KW-1185">Reference proteome</keyword>
<dbReference type="PROSITE" id="PS51257">
    <property type="entry name" value="PROKAR_LIPOPROTEIN"/>
    <property type="match status" value="1"/>
</dbReference>
<keyword evidence="1" id="KW-0378">Hydrolase</keyword>
<reference evidence="2" key="1">
    <citation type="submission" date="2016-11" db="EMBL/GenBank/DDBJ databases">
        <authorList>
            <person name="Varghese N."/>
            <person name="Submissions S."/>
        </authorList>
    </citation>
    <scope>NUCLEOTIDE SEQUENCE [LARGE SCALE GENOMIC DNA]</scope>
    <source>
        <strain evidence="2">DSM 24579</strain>
    </source>
</reference>
<dbReference type="Proteomes" id="UP000183945">
    <property type="component" value="Unassembled WGS sequence"/>
</dbReference>
<dbReference type="EMBL" id="FQVT01000003">
    <property type="protein sequence ID" value="SHF93515.1"/>
    <property type="molecule type" value="Genomic_DNA"/>
</dbReference>
<organism evidence="1 2">
    <name type="scientific">Salegentibacter echinorum</name>
    <dbReference type="NCBI Taxonomy" id="1073325"/>
    <lineage>
        <taxon>Bacteria</taxon>
        <taxon>Pseudomonadati</taxon>
        <taxon>Bacteroidota</taxon>
        <taxon>Flavobacteriia</taxon>
        <taxon>Flavobacteriales</taxon>
        <taxon>Flavobacteriaceae</taxon>
        <taxon>Salegentibacter</taxon>
    </lineage>
</organism>